<dbReference type="Pfam" id="PF00534">
    <property type="entry name" value="Glycos_transf_1"/>
    <property type="match status" value="1"/>
</dbReference>
<feature type="domain" description="Glycosyl transferase family 1" evidence="1">
    <location>
        <begin position="213"/>
        <end position="372"/>
    </location>
</feature>
<comment type="caution">
    <text evidence="2">The sequence shown here is derived from an EMBL/GenBank/DDBJ whole genome shotgun (WGS) entry which is preliminary data.</text>
</comment>
<dbReference type="Gene3D" id="3.40.50.2000">
    <property type="entry name" value="Glycogen Phosphorylase B"/>
    <property type="match status" value="2"/>
</dbReference>
<keyword evidence="2" id="KW-0808">Transferase</keyword>
<dbReference type="CDD" id="cd03794">
    <property type="entry name" value="GT4_WbuB-like"/>
    <property type="match status" value="1"/>
</dbReference>
<sequence>MKRILYLTFYFEPDLCAGSFRNSPLVKELAGQAGQDIHIEVITTLPNRYSSFEADALAYEQYENLSIHRVAIPKHQSGMKDQILSFREYYSKARKIAKGKKYDLVIASSSRLFTAYLGYTIAKKQHIPLYLDIRDIFYDTLEDVLKDGFLKKIALPIIKRIEKRTFGYAKHINLISGGFKSYFSRYRQAIYSFYPNGVDNIFIDANNSEIPINREEQPVKTIVYAGNLGEGQGLHKIIPEAAKALEGRFQFLIIGDGGAKEKLEEQLESLNVGNVELRAPVKRDELIAIYLKADFLFVHLNNYRAFEKVLPSKLFELATFPLPIIAGVGGFASEFVQDNIENTILFEPCNVEEFVKKMNIYQYKKINRVSFIERFKRDTVNREMAATMLKYI</sequence>
<accession>A0A420VQV3</accession>
<dbReference type="OrthoDB" id="9811902at2"/>
<keyword evidence="3" id="KW-1185">Reference proteome</keyword>
<evidence type="ECO:0000259" key="1">
    <source>
        <dbReference type="Pfam" id="PF00534"/>
    </source>
</evidence>
<dbReference type="RefSeq" id="WP_121127122.1">
    <property type="nucleotide sequence ID" value="NZ_RBWS01000027.1"/>
</dbReference>
<dbReference type="InterPro" id="IPR001296">
    <property type="entry name" value="Glyco_trans_1"/>
</dbReference>
<reference evidence="2 3" key="1">
    <citation type="submission" date="2018-10" db="EMBL/GenBank/DDBJ databases">
        <title>Sphingobacterium sp. M05W1-28.</title>
        <authorList>
            <person name="Cai H."/>
        </authorList>
    </citation>
    <scope>NUCLEOTIDE SEQUENCE [LARGE SCALE GENOMIC DNA]</scope>
    <source>
        <strain evidence="2 3">M05W1-28</strain>
    </source>
</reference>
<dbReference type="EMBL" id="RBWS01000027">
    <property type="protein sequence ID" value="RKO68675.1"/>
    <property type="molecule type" value="Genomic_DNA"/>
</dbReference>
<dbReference type="AlphaFoldDB" id="A0A420VQV3"/>
<dbReference type="Proteomes" id="UP000282423">
    <property type="component" value="Unassembled WGS sequence"/>
</dbReference>
<evidence type="ECO:0000313" key="2">
    <source>
        <dbReference type="EMBL" id="RKO68675.1"/>
    </source>
</evidence>
<protein>
    <submittedName>
        <fullName evidence="2">Glycosyltransferase WbuB</fullName>
    </submittedName>
</protein>
<gene>
    <name evidence="2" type="ORF">D7322_26085</name>
</gene>
<name>A0A420VQV3_9SPHI</name>
<evidence type="ECO:0000313" key="3">
    <source>
        <dbReference type="Proteomes" id="UP000282423"/>
    </source>
</evidence>
<dbReference type="PANTHER" id="PTHR12526">
    <property type="entry name" value="GLYCOSYLTRANSFERASE"/>
    <property type="match status" value="1"/>
</dbReference>
<proteinExistence type="predicted"/>
<organism evidence="2 3">
    <name type="scientific">Sphingobacterium puteale</name>
    <dbReference type="NCBI Taxonomy" id="2420510"/>
    <lineage>
        <taxon>Bacteria</taxon>
        <taxon>Pseudomonadati</taxon>
        <taxon>Bacteroidota</taxon>
        <taxon>Sphingobacteriia</taxon>
        <taxon>Sphingobacteriales</taxon>
        <taxon>Sphingobacteriaceae</taxon>
        <taxon>Sphingobacterium</taxon>
    </lineage>
</organism>
<dbReference type="SUPFAM" id="SSF53756">
    <property type="entry name" value="UDP-Glycosyltransferase/glycogen phosphorylase"/>
    <property type="match status" value="1"/>
</dbReference>
<dbReference type="GO" id="GO:0016757">
    <property type="term" value="F:glycosyltransferase activity"/>
    <property type="evidence" value="ECO:0007669"/>
    <property type="project" value="InterPro"/>
</dbReference>